<organism evidence="2 3">
    <name type="scientific">Arcobacter suis CECT 7833</name>
    <dbReference type="NCBI Taxonomy" id="663365"/>
    <lineage>
        <taxon>Bacteria</taxon>
        <taxon>Pseudomonadati</taxon>
        <taxon>Campylobacterota</taxon>
        <taxon>Epsilonproteobacteria</taxon>
        <taxon>Campylobacterales</taxon>
        <taxon>Arcobacteraceae</taxon>
        <taxon>Arcobacter</taxon>
    </lineage>
</organism>
<sequence length="184" mass="21900">MKNSITNRYDKNSNDELVINISASKVEDLFEDYDKKSTFIKKDLKESLEKYLIESVEEIGEHPFIIKFYFDEISNEESNQKVQNSIKDYFEYLQYWEHKKMTVQIKNSFIFLLVGFIFVSISFNLAENEEFFFRLISEGSMVAGWVSLWEALATILIKWLPLRNKLKIFRNISTAKIEFNQIKE</sequence>
<dbReference type="KEGG" id="asui:ASUIS_1746"/>
<proteinExistence type="predicted"/>
<accession>A0AAD0SR95</accession>
<keyword evidence="3" id="KW-1185">Reference proteome</keyword>
<keyword evidence="1" id="KW-1133">Transmembrane helix</keyword>
<evidence type="ECO:0000256" key="1">
    <source>
        <dbReference type="SAM" id="Phobius"/>
    </source>
</evidence>
<dbReference type="EMBL" id="CP032100">
    <property type="protein sequence ID" value="AXX90219.1"/>
    <property type="molecule type" value="Genomic_DNA"/>
</dbReference>
<protein>
    <submittedName>
        <fullName evidence="2">Uncharacterized protein</fullName>
    </submittedName>
</protein>
<evidence type="ECO:0000313" key="3">
    <source>
        <dbReference type="Proteomes" id="UP000263040"/>
    </source>
</evidence>
<keyword evidence="1" id="KW-0472">Membrane</keyword>
<feature type="transmembrane region" description="Helical" evidence="1">
    <location>
        <begin position="109"/>
        <end position="126"/>
    </location>
</feature>
<dbReference type="RefSeq" id="WP_118886734.1">
    <property type="nucleotide sequence ID" value="NZ_CP032100.1"/>
</dbReference>
<reference evidence="2 3" key="1">
    <citation type="submission" date="2018-08" db="EMBL/GenBank/DDBJ databases">
        <title>Complete genome of the Arcobacter suis type strain LMG 26152.</title>
        <authorList>
            <person name="Miller W.G."/>
            <person name="Yee E."/>
            <person name="Bono J.L."/>
        </authorList>
    </citation>
    <scope>NUCLEOTIDE SEQUENCE [LARGE SCALE GENOMIC DNA]</scope>
    <source>
        <strain evidence="2 3">CECT 7833</strain>
    </source>
</reference>
<dbReference type="Proteomes" id="UP000263040">
    <property type="component" value="Chromosome"/>
</dbReference>
<feature type="transmembrane region" description="Helical" evidence="1">
    <location>
        <begin position="142"/>
        <end position="160"/>
    </location>
</feature>
<name>A0AAD0SR95_9BACT</name>
<evidence type="ECO:0000313" key="2">
    <source>
        <dbReference type="EMBL" id="AXX90219.1"/>
    </source>
</evidence>
<keyword evidence="1" id="KW-0812">Transmembrane</keyword>
<gene>
    <name evidence="2" type="ORF">ASUIS_1746</name>
</gene>
<dbReference type="AlphaFoldDB" id="A0AAD0SR95"/>